<sequence length="436" mass="51458">MFNYNKRFSKVTILGIIHLVLYSLFIIYALFNKGIGNQVLPFIYFIIPNFGYRAPSITAKFRGTSFLPIPMRIMEIINYNSEFTNAYYLTDNIKPVGYVPYPAEKMIACHGYLYHLYDCYVGNKLVICDNYIYDFYNHDRRGEYTAGVRGQIHCAILVIKYWNTYGHNLHDLLATILLFPEEVLNKNPYIFHDWDNKLLEEHLDALGLFSIRIYPWQLEFVRCDELYYIHPREVAHEFTGYSLPKMHDMFRKRFKLDSIIPTKYNMLNKKPTESRHFTNFVELQTELNAKYKPIQWNIIEMCNSLEEKGKQFAETLFLIASGGSIVYHALFMRERSSIVVFFADLVDLPDLSLICMLKMYGIGIQHQNMSHYQGSGTIYINKTLDAVEKLMYTMKNGEYPYMKGYRPSYNTSVMKKRMYNNYNYRLGGEFNLPEIK</sequence>
<dbReference type="GO" id="GO:0016757">
    <property type="term" value="F:glycosyltransferase activity"/>
    <property type="evidence" value="ECO:0000318"/>
    <property type="project" value="GO_Central"/>
</dbReference>
<dbReference type="Proteomes" id="UP000001542">
    <property type="component" value="Unassembled WGS sequence"/>
</dbReference>
<dbReference type="RefSeq" id="XP_001311745.1">
    <property type="nucleotide sequence ID" value="XM_001311744.1"/>
</dbReference>
<dbReference type="InParanoid" id="A2F8G4"/>
<dbReference type="VEuPathDB" id="TrichDB:TVAG_479880"/>
<keyword evidence="1" id="KW-1133">Transmembrane helix</keyword>
<dbReference type="VEuPathDB" id="TrichDB:TVAGG3_0278460"/>
<dbReference type="Pfam" id="PF04577">
    <property type="entry name" value="Glyco_transf_61"/>
    <property type="match status" value="1"/>
</dbReference>
<keyword evidence="4" id="KW-1185">Reference proteome</keyword>
<evidence type="ECO:0000313" key="3">
    <source>
        <dbReference type="EMBL" id="EAX98815.1"/>
    </source>
</evidence>
<feature type="domain" description="Glycosyltransferase 61 catalytic" evidence="2">
    <location>
        <begin position="165"/>
        <end position="339"/>
    </location>
</feature>
<dbReference type="EMBL" id="DS113661">
    <property type="protein sequence ID" value="EAX98815.1"/>
    <property type="molecule type" value="Genomic_DNA"/>
</dbReference>
<evidence type="ECO:0000313" key="4">
    <source>
        <dbReference type="Proteomes" id="UP000001542"/>
    </source>
</evidence>
<protein>
    <recommendedName>
        <fullName evidence="2">Glycosyltransferase 61 catalytic domain-containing protein</fullName>
    </recommendedName>
</protein>
<reference evidence="3" key="1">
    <citation type="submission" date="2006-10" db="EMBL/GenBank/DDBJ databases">
        <authorList>
            <person name="Amadeo P."/>
            <person name="Zhao Q."/>
            <person name="Wortman J."/>
            <person name="Fraser-Liggett C."/>
            <person name="Carlton J."/>
        </authorList>
    </citation>
    <scope>NUCLEOTIDE SEQUENCE</scope>
    <source>
        <strain evidence="3">G3</strain>
    </source>
</reference>
<organism evidence="3 4">
    <name type="scientific">Trichomonas vaginalis (strain ATCC PRA-98 / G3)</name>
    <dbReference type="NCBI Taxonomy" id="412133"/>
    <lineage>
        <taxon>Eukaryota</taxon>
        <taxon>Metamonada</taxon>
        <taxon>Parabasalia</taxon>
        <taxon>Trichomonadida</taxon>
        <taxon>Trichomonadidae</taxon>
        <taxon>Trichomonas</taxon>
    </lineage>
</organism>
<accession>A2F8G4</accession>
<evidence type="ECO:0000259" key="2">
    <source>
        <dbReference type="Pfam" id="PF04577"/>
    </source>
</evidence>
<feature type="transmembrane region" description="Helical" evidence="1">
    <location>
        <begin position="12"/>
        <end position="31"/>
    </location>
</feature>
<evidence type="ECO:0000256" key="1">
    <source>
        <dbReference type="SAM" id="Phobius"/>
    </source>
</evidence>
<name>A2F8G4_TRIV3</name>
<keyword evidence="1" id="KW-0472">Membrane</keyword>
<gene>
    <name evidence="3" type="ORF">TVAG_479880</name>
</gene>
<dbReference type="InterPro" id="IPR049625">
    <property type="entry name" value="Glyco_transf_61_cat"/>
</dbReference>
<proteinExistence type="predicted"/>
<keyword evidence="1" id="KW-0812">Transmembrane</keyword>
<dbReference type="AlphaFoldDB" id="A2F8G4"/>
<dbReference type="KEGG" id="tva:4756617"/>
<reference evidence="3" key="2">
    <citation type="journal article" date="2007" name="Science">
        <title>Draft genome sequence of the sexually transmitted pathogen Trichomonas vaginalis.</title>
        <authorList>
            <person name="Carlton J.M."/>
            <person name="Hirt R.P."/>
            <person name="Silva J.C."/>
            <person name="Delcher A.L."/>
            <person name="Schatz M."/>
            <person name="Zhao Q."/>
            <person name="Wortman J.R."/>
            <person name="Bidwell S.L."/>
            <person name="Alsmark U.C.M."/>
            <person name="Besteiro S."/>
            <person name="Sicheritz-Ponten T."/>
            <person name="Noel C.J."/>
            <person name="Dacks J.B."/>
            <person name="Foster P.G."/>
            <person name="Simillion C."/>
            <person name="Van de Peer Y."/>
            <person name="Miranda-Saavedra D."/>
            <person name="Barton G.J."/>
            <person name="Westrop G.D."/>
            <person name="Mueller S."/>
            <person name="Dessi D."/>
            <person name="Fiori P.L."/>
            <person name="Ren Q."/>
            <person name="Paulsen I."/>
            <person name="Zhang H."/>
            <person name="Bastida-Corcuera F.D."/>
            <person name="Simoes-Barbosa A."/>
            <person name="Brown M.T."/>
            <person name="Hayes R.D."/>
            <person name="Mukherjee M."/>
            <person name="Okumura C.Y."/>
            <person name="Schneider R."/>
            <person name="Smith A.J."/>
            <person name="Vanacova S."/>
            <person name="Villalvazo M."/>
            <person name="Haas B.J."/>
            <person name="Pertea M."/>
            <person name="Feldblyum T.V."/>
            <person name="Utterback T.R."/>
            <person name="Shu C.L."/>
            <person name="Osoegawa K."/>
            <person name="de Jong P.J."/>
            <person name="Hrdy I."/>
            <person name="Horvathova L."/>
            <person name="Zubacova Z."/>
            <person name="Dolezal P."/>
            <person name="Malik S.B."/>
            <person name="Logsdon J.M. Jr."/>
            <person name="Henze K."/>
            <person name="Gupta A."/>
            <person name="Wang C.C."/>
            <person name="Dunne R.L."/>
            <person name="Upcroft J.A."/>
            <person name="Upcroft P."/>
            <person name="White O."/>
            <person name="Salzberg S.L."/>
            <person name="Tang P."/>
            <person name="Chiu C.-H."/>
            <person name="Lee Y.-S."/>
            <person name="Embley T.M."/>
            <person name="Coombs G.H."/>
            <person name="Mottram J.C."/>
            <person name="Tachezy J."/>
            <person name="Fraser-Liggett C.M."/>
            <person name="Johnson P.J."/>
        </authorList>
    </citation>
    <scope>NUCLEOTIDE SEQUENCE [LARGE SCALE GENOMIC DNA]</scope>
    <source>
        <strain evidence="3">G3</strain>
    </source>
</reference>